<sequence>MSSTLARLVPEFHMFIQPSATPDIFLMSPPSTLPPRFRSEPPPLTSDTQNNADQDETNLDS</sequence>
<comment type="caution">
    <text evidence="2">The sequence shown here is derived from an EMBL/GenBank/DDBJ whole genome shotgun (WGS) entry which is preliminary data.</text>
</comment>
<dbReference type="EMBL" id="JXTB01000001">
    <property type="protein sequence ID" value="PON80653.1"/>
    <property type="molecule type" value="Genomic_DNA"/>
</dbReference>
<feature type="region of interest" description="Disordered" evidence="1">
    <location>
        <begin position="26"/>
        <end position="61"/>
    </location>
</feature>
<name>A0A2P5E544_PARAD</name>
<evidence type="ECO:0000313" key="2">
    <source>
        <dbReference type="EMBL" id="PON80653.1"/>
    </source>
</evidence>
<reference evidence="3" key="1">
    <citation type="submission" date="2016-06" db="EMBL/GenBank/DDBJ databases">
        <title>Parallel loss of symbiosis genes in relatives of nitrogen-fixing non-legume Parasponia.</title>
        <authorList>
            <person name="Van Velzen R."/>
            <person name="Holmer R."/>
            <person name="Bu F."/>
            <person name="Rutten L."/>
            <person name="Van Zeijl A."/>
            <person name="Liu W."/>
            <person name="Santuari L."/>
            <person name="Cao Q."/>
            <person name="Sharma T."/>
            <person name="Shen D."/>
            <person name="Roswanjaya Y."/>
            <person name="Wardhani T."/>
            <person name="Kalhor M.S."/>
            <person name="Jansen J."/>
            <person name="Van den Hoogen J."/>
            <person name="Gungor B."/>
            <person name="Hartog M."/>
            <person name="Hontelez J."/>
            <person name="Verver J."/>
            <person name="Yang W.-C."/>
            <person name="Schijlen E."/>
            <person name="Repin R."/>
            <person name="Schilthuizen M."/>
            <person name="Schranz E."/>
            <person name="Heidstra R."/>
            <person name="Miyata K."/>
            <person name="Fedorova E."/>
            <person name="Kohlen W."/>
            <person name="Bisseling T."/>
            <person name="Smit S."/>
            <person name="Geurts R."/>
        </authorList>
    </citation>
    <scope>NUCLEOTIDE SEQUENCE [LARGE SCALE GENOMIC DNA]</scope>
    <source>
        <strain evidence="3">cv. WU1-14</strain>
    </source>
</reference>
<gene>
    <name evidence="2" type="ORF">PanWU01x14_002090</name>
</gene>
<evidence type="ECO:0000256" key="1">
    <source>
        <dbReference type="SAM" id="MobiDB-lite"/>
    </source>
</evidence>
<accession>A0A2P5E544</accession>
<dbReference type="AlphaFoldDB" id="A0A2P5E544"/>
<protein>
    <submittedName>
        <fullName evidence="2">Uncharacterized protein</fullName>
    </submittedName>
</protein>
<organism evidence="2 3">
    <name type="scientific">Parasponia andersonii</name>
    <name type="common">Sponia andersonii</name>
    <dbReference type="NCBI Taxonomy" id="3476"/>
    <lineage>
        <taxon>Eukaryota</taxon>
        <taxon>Viridiplantae</taxon>
        <taxon>Streptophyta</taxon>
        <taxon>Embryophyta</taxon>
        <taxon>Tracheophyta</taxon>
        <taxon>Spermatophyta</taxon>
        <taxon>Magnoliopsida</taxon>
        <taxon>eudicotyledons</taxon>
        <taxon>Gunneridae</taxon>
        <taxon>Pentapetalae</taxon>
        <taxon>rosids</taxon>
        <taxon>fabids</taxon>
        <taxon>Rosales</taxon>
        <taxon>Cannabaceae</taxon>
        <taxon>Parasponia</taxon>
    </lineage>
</organism>
<evidence type="ECO:0000313" key="3">
    <source>
        <dbReference type="Proteomes" id="UP000237105"/>
    </source>
</evidence>
<proteinExistence type="predicted"/>
<keyword evidence="3" id="KW-1185">Reference proteome</keyword>
<dbReference type="Proteomes" id="UP000237105">
    <property type="component" value="Unassembled WGS sequence"/>
</dbReference>